<dbReference type="RefSeq" id="XP_001271801.1">
    <property type="nucleotide sequence ID" value="XM_001271800.1"/>
</dbReference>
<proteinExistence type="predicted"/>
<dbReference type="AlphaFoldDB" id="A1CHM0"/>
<gene>
    <name evidence="2" type="ORF">ACLA_048450</name>
</gene>
<evidence type="ECO:0000313" key="3">
    <source>
        <dbReference type="Proteomes" id="UP000006701"/>
    </source>
</evidence>
<dbReference type="EMBL" id="DS027054">
    <property type="protein sequence ID" value="EAW10375.1"/>
    <property type="molecule type" value="Genomic_DNA"/>
</dbReference>
<organism evidence="2 3">
    <name type="scientific">Aspergillus clavatus (strain ATCC 1007 / CBS 513.65 / DSM 816 / NCTC 3887 / NRRL 1 / QM 1276 / 107)</name>
    <dbReference type="NCBI Taxonomy" id="344612"/>
    <lineage>
        <taxon>Eukaryota</taxon>
        <taxon>Fungi</taxon>
        <taxon>Dikarya</taxon>
        <taxon>Ascomycota</taxon>
        <taxon>Pezizomycotina</taxon>
        <taxon>Eurotiomycetes</taxon>
        <taxon>Eurotiomycetidae</taxon>
        <taxon>Eurotiales</taxon>
        <taxon>Aspergillaceae</taxon>
        <taxon>Aspergillus</taxon>
        <taxon>Aspergillus subgen. Fumigati</taxon>
    </lineage>
</organism>
<dbReference type="KEGG" id="act:ACLA_048450"/>
<evidence type="ECO:0000256" key="1">
    <source>
        <dbReference type="SAM" id="MobiDB-lite"/>
    </source>
</evidence>
<dbReference type="Proteomes" id="UP000006701">
    <property type="component" value="Unassembled WGS sequence"/>
</dbReference>
<name>A1CHM0_ASPCL</name>
<reference evidence="2 3" key="1">
    <citation type="journal article" date="2008" name="PLoS Genet.">
        <title>Genomic islands in the pathogenic filamentous fungus Aspergillus fumigatus.</title>
        <authorList>
            <person name="Fedorova N.D."/>
            <person name="Khaldi N."/>
            <person name="Joardar V.S."/>
            <person name="Maiti R."/>
            <person name="Amedeo P."/>
            <person name="Anderson M.J."/>
            <person name="Crabtree J."/>
            <person name="Silva J.C."/>
            <person name="Badger J.H."/>
            <person name="Albarraq A."/>
            <person name="Angiuoli S."/>
            <person name="Bussey H."/>
            <person name="Bowyer P."/>
            <person name="Cotty P.J."/>
            <person name="Dyer P.S."/>
            <person name="Egan A."/>
            <person name="Galens K."/>
            <person name="Fraser-Liggett C.M."/>
            <person name="Haas B.J."/>
            <person name="Inman J.M."/>
            <person name="Kent R."/>
            <person name="Lemieux S."/>
            <person name="Malavazi I."/>
            <person name="Orvis J."/>
            <person name="Roemer T."/>
            <person name="Ronning C.M."/>
            <person name="Sundaram J.P."/>
            <person name="Sutton G."/>
            <person name="Turner G."/>
            <person name="Venter J.C."/>
            <person name="White O.R."/>
            <person name="Whitty B.R."/>
            <person name="Youngman P."/>
            <person name="Wolfe K.H."/>
            <person name="Goldman G.H."/>
            <person name="Wortman J.R."/>
            <person name="Jiang B."/>
            <person name="Denning D.W."/>
            <person name="Nierman W.C."/>
        </authorList>
    </citation>
    <scope>NUCLEOTIDE SEQUENCE [LARGE SCALE GENOMIC DNA]</scope>
    <source>
        <strain evidence="3">ATCC 1007 / CBS 513.65 / DSM 816 / NCTC 3887 / NRRL 1</strain>
    </source>
</reference>
<dbReference type="HOGENOM" id="CLU_1959079_0_0_1"/>
<accession>A1CHM0</accession>
<dbReference type="GeneID" id="4704078"/>
<keyword evidence="3" id="KW-1185">Reference proteome</keyword>
<feature type="compositionally biased region" description="Polar residues" evidence="1">
    <location>
        <begin position="72"/>
        <end position="82"/>
    </location>
</feature>
<sequence>MGKNAMVVVFLVPPRDETLTLISEAIESRGELSTCACLIFADPRMLFAGVHPCPKILQGRVGRVCNYKPLLDSQSPKRSSWKGTGGSELRREPFTTLGPVADMEACRLQNANTDGKIPKWEAKGGPIE</sequence>
<protein>
    <submittedName>
        <fullName evidence="2">Uncharacterized protein</fullName>
    </submittedName>
</protein>
<evidence type="ECO:0000313" key="2">
    <source>
        <dbReference type="EMBL" id="EAW10375.1"/>
    </source>
</evidence>
<dbReference type="VEuPathDB" id="FungiDB:ACLA_048450"/>
<feature type="region of interest" description="Disordered" evidence="1">
    <location>
        <begin position="70"/>
        <end position="96"/>
    </location>
</feature>